<proteinExistence type="predicted"/>
<dbReference type="Pfam" id="PF06985">
    <property type="entry name" value="HET"/>
    <property type="match status" value="1"/>
</dbReference>
<name>A0ABQ9Q3X7_9PEZI</name>
<keyword evidence="4" id="KW-1185">Reference proteome</keyword>
<dbReference type="PANTHER" id="PTHR10622">
    <property type="entry name" value="HET DOMAIN-CONTAINING PROTEIN"/>
    <property type="match status" value="1"/>
</dbReference>
<accession>A0ABQ9Q3X7</accession>
<comment type="caution">
    <text evidence="3">The sequence shown here is derived from an EMBL/GenBank/DDBJ whole genome shotgun (WGS) entry which is preliminary data.</text>
</comment>
<evidence type="ECO:0000313" key="4">
    <source>
        <dbReference type="Proteomes" id="UP001169217"/>
    </source>
</evidence>
<dbReference type="InterPro" id="IPR010730">
    <property type="entry name" value="HET"/>
</dbReference>
<dbReference type="PANTHER" id="PTHR10622:SF12">
    <property type="entry name" value="HET DOMAIN-CONTAINING PROTEIN"/>
    <property type="match status" value="1"/>
</dbReference>
<gene>
    <name evidence="3" type="ORF">CLIM01_04134</name>
</gene>
<evidence type="ECO:0000313" key="3">
    <source>
        <dbReference type="EMBL" id="KAK0378505.1"/>
    </source>
</evidence>
<feature type="domain" description="DUF8212" evidence="2">
    <location>
        <begin position="236"/>
        <end position="263"/>
    </location>
</feature>
<evidence type="ECO:0000259" key="2">
    <source>
        <dbReference type="Pfam" id="PF26640"/>
    </source>
</evidence>
<sequence length="535" mass="61407">MKLLNCSTLRIEDMRPARKQKLEEQGVSTAYAILSHRWESDEDEVTFEDMASAEIRSKKLLGWSKIEKTCTEALRIGIAYAWIDTCCVDKRNLTELTEAINSMFKWYAEAEICFAYLSDVDSGGDLTKSVWFTRGWTLQELIAPGRMEFYDKHWSTIGSRVDLSQQIQLRTSINAEILRHDSSTRRSIQSLLAGIPVGRRMSWAADRRAKKEEDRAYSLLGIFGVSMPLLYGEGDRAFLRLQEEIIKETNDMSLFAWCDSTVTSTDGSAEFRGILTTTPDHFRDCRDLTSLSDLRRGPEFSMTNKGLRLESRLFTYDIVGEDTYFLSLGIPRNAKSKSDVLGILLCKLNGDIFVRTRPDELRVRHSENNSRPLEKKILFISKQFTADLLEETVRIPGRDFRFSFDTEEPKLIVRVISQAASRAYWDPDTYRFVSRRLWEFEGSVEVETATGKKFVVVCGFDTHNGIWVYLDEGLRDNVPMFYEYKVADETLNSIPVTRIHFFSTRIRMPLEVTKGACEANGEKALTMQLSNCKLM</sequence>
<feature type="domain" description="Heterokaryon incompatibility" evidence="1">
    <location>
        <begin position="31"/>
        <end position="122"/>
    </location>
</feature>
<reference evidence="3" key="1">
    <citation type="submission" date="2023-04" db="EMBL/GenBank/DDBJ databases">
        <title>Colletotrichum limetticola genome sequence.</title>
        <authorList>
            <person name="Baroncelli R."/>
        </authorList>
    </citation>
    <scope>NUCLEOTIDE SEQUENCE</scope>
    <source>
        <strain evidence="3">KLA-Anderson</strain>
    </source>
</reference>
<evidence type="ECO:0000259" key="1">
    <source>
        <dbReference type="Pfam" id="PF06985"/>
    </source>
</evidence>
<dbReference type="InterPro" id="IPR058525">
    <property type="entry name" value="DUF8212"/>
</dbReference>
<dbReference type="EMBL" id="JARUPT010000094">
    <property type="protein sequence ID" value="KAK0378505.1"/>
    <property type="molecule type" value="Genomic_DNA"/>
</dbReference>
<dbReference type="Proteomes" id="UP001169217">
    <property type="component" value="Unassembled WGS sequence"/>
</dbReference>
<organism evidence="3 4">
    <name type="scientific">Colletotrichum limetticola</name>
    <dbReference type="NCBI Taxonomy" id="1209924"/>
    <lineage>
        <taxon>Eukaryota</taxon>
        <taxon>Fungi</taxon>
        <taxon>Dikarya</taxon>
        <taxon>Ascomycota</taxon>
        <taxon>Pezizomycotina</taxon>
        <taxon>Sordariomycetes</taxon>
        <taxon>Hypocreomycetidae</taxon>
        <taxon>Glomerellales</taxon>
        <taxon>Glomerellaceae</taxon>
        <taxon>Colletotrichum</taxon>
        <taxon>Colletotrichum acutatum species complex</taxon>
    </lineage>
</organism>
<dbReference type="Pfam" id="PF26640">
    <property type="entry name" value="DUF8212"/>
    <property type="match status" value="1"/>
</dbReference>
<protein>
    <submittedName>
        <fullName evidence="3">HET domain-containing protein</fullName>
    </submittedName>
</protein>